<feature type="domain" description="FAD dependent oxidoreductase" evidence="10">
    <location>
        <begin position="2"/>
        <end position="305"/>
    </location>
</feature>
<dbReference type="Gene3D" id="3.40.50.720">
    <property type="entry name" value="NAD(P)-binding Rossmann-like Domain"/>
    <property type="match status" value="1"/>
</dbReference>
<dbReference type="Pfam" id="PF01266">
    <property type="entry name" value="DAO"/>
    <property type="match status" value="1"/>
</dbReference>
<feature type="binding site" evidence="9">
    <location>
        <position position="290"/>
    </location>
    <ligand>
        <name>D-dopa</name>
        <dbReference type="ChEBI" id="CHEBI:149689"/>
    </ligand>
</feature>
<evidence type="ECO:0000256" key="3">
    <source>
        <dbReference type="ARBA" id="ARBA00022630"/>
    </source>
</evidence>
<dbReference type="SUPFAM" id="SSF51971">
    <property type="entry name" value="Nucleotide-binding domain"/>
    <property type="match status" value="1"/>
</dbReference>
<keyword evidence="3" id="KW-0285">Flavoprotein</keyword>
<dbReference type="Gene3D" id="3.30.9.10">
    <property type="entry name" value="D-Amino Acid Oxidase, subunit A, domain 2"/>
    <property type="match status" value="1"/>
</dbReference>
<comment type="similarity">
    <text evidence="2">Belongs to the DAMOX/DASOX family.</text>
</comment>
<keyword evidence="5" id="KW-0560">Oxidoreductase</keyword>
<feature type="binding site" evidence="9">
    <location>
        <begin position="35"/>
        <end position="36"/>
    </location>
    <ligand>
        <name>FAD</name>
        <dbReference type="ChEBI" id="CHEBI:57692"/>
    </ligand>
</feature>
<protein>
    <recommendedName>
        <fullName evidence="7">D-amino-acid oxidase</fullName>
        <ecNumber evidence="6">1.4.3.3</ecNumber>
    </recommendedName>
</protein>
<dbReference type="EC" id="1.4.3.3" evidence="6"/>
<dbReference type="EMBL" id="FRCS01000023">
    <property type="protein sequence ID" value="SHN47418.1"/>
    <property type="molecule type" value="Genomic_DNA"/>
</dbReference>
<feature type="binding site" evidence="9">
    <location>
        <position position="149"/>
    </location>
    <ligand>
        <name>FAD</name>
        <dbReference type="ChEBI" id="CHEBI:57692"/>
    </ligand>
</feature>
<evidence type="ECO:0000256" key="5">
    <source>
        <dbReference type="ARBA" id="ARBA00023002"/>
    </source>
</evidence>
<dbReference type="PROSITE" id="PS00677">
    <property type="entry name" value="DAO"/>
    <property type="match status" value="1"/>
</dbReference>
<feature type="binding site" evidence="9">
    <location>
        <begin position="289"/>
        <end position="294"/>
    </location>
    <ligand>
        <name>FAD</name>
        <dbReference type="ChEBI" id="CHEBI:57692"/>
    </ligand>
</feature>
<keyword evidence="4 9" id="KW-0274">FAD</keyword>
<evidence type="ECO:0000313" key="12">
    <source>
        <dbReference type="Proteomes" id="UP000184440"/>
    </source>
</evidence>
<evidence type="ECO:0000256" key="7">
    <source>
        <dbReference type="ARBA" id="ARBA00039751"/>
    </source>
</evidence>
<reference evidence="11 12" key="1">
    <citation type="submission" date="2016-11" db="EMBL/GenBank/DDBJ databases">
        <authorList>
            <person name="Jaros S."/>
            <person name="Januszkiewicz K."/>
            <person name="Wedrychowicz H."/>
        </authorList>
    </citation>
    <scope>NUCLEOTIDE SEQUENCE [LARGE SCALE GENOMIC DNA]</scope>
    <source>
        <strain evidence="11 12">DSM 46144</strain>
    </source>
</reference>
<evidence type="ECO:0000256" key="2">
    <source>
        <dbReference type="ARBA" id="ARBA00006730"/>
    </source>
</evidence>
<name>A0A1M7RMU7_9ACTN</name>
<sequence>MVLGAGASGLTTALCLVEAGVPVRLVADRPPARTTSAVAGALWGPYVVDDERVVGWGFYSLTMFRALAADARSGVRLARGLEAAATYEAPPSWVRAMEDFAFVARVQLPPGFVSGWQYTAPLIDMPVYLGYLGERLAGYGVRMELIEPVGSLDAVAGLGDVVVNCAGLGARELVPDPELYPVQGQLVVVENPGVEEFFSDYPESETPTYVLPQGDKVVLGGSIRQNIESAEPDPAIGAEIRARCAAVVPSLATARVVAHRVGLRPVRPRVRLERVVHKGATIVHNYGHGGSGITVSWGCAAEVRDLLG</sequence>
<evidence type="ECO:0000256" key="4">
    <source>
        <dbReference type="ARBA" id="ARBA00022827"/>
    </source>
</evidence>
<evidence type="ECO:0000313" key="11">
    <source>
        <dbReference type="EMBL" id="SHN47418.1"/>
    </source>
</evidence>
<comment type="catalytic activity">
    <reaction evidence="8">
        <text>a D-alpha-amino acid + O2 + H2O = a 2-oxocarboxylate + H2O2 + NH4(+)</text>
        <dbReference type="Rhea" id="RHEA:21816"/>
        <dbReference type="ChEBI" id="CHEBI:15377"/>
        <dbReference type="ChEBI" id="CHEBI:15379"/>
        <dbReference type="ChEBI" id="CHEBI:16240"/>
        <dbReference type="ChEBI" id="CHEBI:28938"/>
        <dbReference type="ChEBI" id="CHEBI:35179"/>
        <dbReference type="ChEBI" id="CHEBI:59871"/>
        <dbReference type="EC" id="1.4.3.3"/>
    </reaction>
    <physiologicalReaction direction="left-to-right" evidence="8">
        <dbReference type="Rhea" id="RHEA:21817"/>
    </physiologicalReaction>
</comment>
<organism evidence="11 12">
    <name type="scientific">Cryptosporangium aurantiacum</name>
    <dbReference type="NCBI Taxonomy" id="134849"/>
    <lineage>
        <taxon>Bacteria</taxon>
        <taxon>Bacillati</taxon>
        <taxon>Actinomycetota</taxon>
        <taxon>Actinomycetes</taxon>
        <taxon>Cryptosporangiales</taxon>
        <taxon>Cryptosporangiaceae</taxon>
        <taxon>Cryptosporangium</taxon>
    </lineage>
</organism>
<accession>A0A1M7RMU7</accession>
<evidence type="ECO:0000256" key="1">
    <source>
        <dbReference type="ARBA" id="ARBA00001974"/>
    </source>
</evidence>
<evidence type="ECO:0000256" key="9">
    <source>
        <dbReference type="PIRSR" id="PIRSR000189-1"/>
    </source>
</evidence>
<evidence type="ECO:0000259" key="10">
    <source>
        <dbReference type="Pfam" id="PF01266"/>
    </source>
</evidence>
<dbReference type="GO" id="GO:0005737">
    <property type="term" value="C:cytoplasm"/>
    <property type="evidence" value="ECO:0007669"/>
    <property type="project" value="TreeGrafter"/>
</dbReference>
<dbReference type="PANTHER" id="PTHR11530:SF11">
    <property type="entry name" value="D-ASPARTATE OXIDASE"/>
    <property type="match status" value="1"/>
</dbReference>
<comment type="cofactor">
    <cofactor evidence="1 9">
        <name>FAD</name>
        <dbReference type="ChEBI" id="CHEBI:57692"/>
    </cofactor>
</comment>
<feature type="binding site" evidence="9">
    <location>
        <position position="264"/>
    </location>
    <ligand>
        <name>D-dopa</name>
        <dbReference type="ChEBI" id="CHEBI:149689"/>
    </ligand>
</feature>
<proteinExistence type="inferred from homology"/>
<feature type="binding site" evidence="9">
    <location>
        <begin position="28"/>
        <end position="29"/>
    </location>
    <ligand>
        <name>FAD</name>
        <dbReference type="ChEBI" id="CHEBI:57692"/>
    </ligand>
</feature>
<dbReference type="PANTHER" id="PTHR11530">
    <property type="entry name" value="D-AMINO ACID OXIDASE"/>
    <property type="match status" value="1"/>
</dbReference>
<dbReference type="Proteomes" id="UP000184440">
    <property type="component" value="Unassembled WGS sequence"/>
</dbReference>
<dbReference type="SUPFAM" id="SSF54373">
    <property type="entry name" value="FAD-linked reductases, C-terminal domain"/>
    <property type="match status" value="1"/>
</dbReference>
<dbReference type="GO" id="GO:0071949">
    <property type="term" value="F:FAD binding"/>
    <property type="evidence" value="ECO:0007669"/>
    <property type="project" value="InterPro"/>
</dbReference>
<feature type="binding site" evidence="9">
    <location>
        <position position="209"/>
    </location>
    <ligand>
        <name>D-dopa</name>
        <dbReference type="ChEBI" id="CHEBI:149689"/>
    </ligand>
</feature>
<dbReference type="GO" id="GO:0019478">
    <property type="term" value="P:D-amino acid catabolic process"/>
    <property type="evidence" value="ECO:0007669"/>
    <property type="project" value="TreeGrafter"/>
</dbReference>
<dbReference type="InterPro" id="IPR023209">
    <property type="entry name" value="DAO"/>
</dbReference>
<dbReference type="PIRSF" id="PIRSF000189">
    <property type="entry name" value="D-aa_oxidase"/>
    <property type="match status" value="1"/>
</dbReference>
<gene>
    <name evidence="11" type="ORF">SAMN05443668_12364</name>
</gene>
<dbReference type="AlphaFoldDB" id="A0A1M7RMU7"/>
<keyword evidence="12" id="KW-1185">Reference proteome</keyword>
<dbReference type="InterPro" id="IPR006076">
    <property type="entry name" value="FAD-dep_OxRdtase"/>
</dbReference>
<evidence type="ECO:0000256" key="6">
    <source>
        <dbReference type="ARBA" id="ARBA00039101"/>
    </source>
</evidence>
<dbReference type="GO" id="GO:0003884">
    <property type="term" value="F:D-amino-acid oxidase activity"/>
    <property type="evidence" value="ECO:0007669"/>
    <property type="project" value="UniProtKB-EC"/>
</dbReference>
<evidence type="ECO:0000256" key="8">
    <source>
        <dbReference type="ARBA" id="ARBA00049547"/>
    </source>
</evidence>
<dbReference type="InterPro" id="IPR006181">
    <property type="entry name" value="D-amino_acid_oxidase_CS"/>
</dbReference>
<dbReference type="STRING" id="134849.SAMN05443668_12364"/>